<comment type="caution">
    <text evidence="2">The sequence shown here is derived from an EMBL/GenBank/DDBJ whole genome shotgun (WGS) entry which is preliminary data.</text>
</comment>
<gene>
    <name evidence="2" type="ORF">S12H4_06218</name>
</gene>
<accession>X1RYD9</accession>
<dbReference type="AlphaFoldDB" id="X1RYD9"/>
<proteinExistence type="predicted"/>
<sequence>MHNSLLRLIEDPQNIQKFFEANRNKLPSYIASRLEKRIASFSQEDKEQAFQISFERLVSHQHVDSTSGFKEYDLEKLKNMILYLVNRLGSVLETKLNKLLWYCDFLHSKETSVSITGAQYIRLPFGPVPNNYERIIGIMQPDLLNMDEIPFNTKEGIVLGKQFTTLVKPDESIFSEQEIKVMNFIADTFRNDTSTSIKEKSHQETAYKKCEDQDIISYEYAKDLSLSLTE</sequence>
<feature type="domain" description="Antitoxin SocA-like Panacea" evidence="1">
    <location>
        <begin position="96"/>
        <end position="205"/>
    </location>
</feature>
<dbReference type="InterPro" id="IPR025272">
    <property type="entry name" value="SocA_Panacea"/>
</dbReference>
<organism evidence="2">
    <name type="scientific">marine sediment metagenome</name>
    <dbReference type="NCBI Taxonomy" id="412755"/>
    <lineage>
        <taxon>unclassified sequences</taxon>
        <taxon>metagenomes</taxon>
        <taxon>ecological metagenomes</taxon>
    </lineage>
</organism>
<protein>
    <recommendedName>
        <fullName evidence="1">Antitoxin SocA-like Panacea domain-containing protein</fullName>
    </recommendedName>
</protein>
<evidence type="ECO:0000259" key="1">
    <source>
        <dbReference type="Pfam" id="PF13274"/>
    </source>
</evidence>
<dbReference type="Pfam" id="PF13274">
    <property type="entry name" value="SocA_Panacea"/>
    <property type="match status" value="1"/>
</dbReference>
<name>X1RYD9_9ZZZZ</name>
<reference evidence="2" key="1">
    <citation type="journal article" date="2014" name="Front. Microbiol.">
        <title>High frequency of phylogenetically diverse reductive dehalogenase-homologous genes in deep subseafloor sedimentary metagenomes.</title>
        <authorList>
            <person name="Kawai M."/>
            <person name="Futagami T."/>
            <person name="Toyoda A."/>
            <person name="Takaki Y."/>
            <person name="Nishi S."/>
            <person name="Hori S."/>
            <person name="Arai W."/>
            <person name="Tsubouchi T."/>
            <person name="Morono Y."/>
            <person name="Uchiyama I."/>
            <person name="Ito T."/>
            <person name="Fujiyama A."/>
            <person name="Inagaki F."/>
            <person name="Takami H."/>
        </authorList>
    </citation>
    <scope>NUCLEOTIDE SEQUENCE</scope>
    <source>
        <strain evidence="2">Expedition CK06-06</strain>
    </source>
</reference>
<dbReference type="EMBL" id="BARW01002155">
    <property type="protein sequence ID" value="GAI68220.1"/>
    <property type="molecule type" value="Genomic_DNA"/>
</dbReference>
<evidence type="ECO:0000313" key="2">
    <source>
        <dbReference type="EMBL" id="GAI68220.1"/>
    </source>
</evidence>